<dbReference type="Proteomes" id="UP000664169">
    <property type="component" value="Unassembled WGS sequence"/>
</dbReference>
<reference evidence="6" key="1">
    <citation type="submission" date="2021-03" db="EMBL/GenBank/DDBJ databases">
        <authorList>
            <person name="Tagirdzhanova G."/>
        </authorList>
    </citation>
    <scope>NUCLEOTIDE SEQUENCE</scope>
</reference>
<protein>
    <recommendedName>
        <fullName evidence="4">Ornithine decarboxylase antizyme</fullName>
    </recommendedName>
</protein>
<comment type="subunit">
    <text evidence="3">Interacts with ODC and thereby sterically blocks ODC homodimerization.</text>
</comment>
<comment type="similarity">
    <text evidence="2">Belongs to the ODC antizyme family.</text>
</comment>
<dbReference type="GO" id="GO:0075523">
    <property type="term" value="P:viral translational frameshifting"/>
    <property type="evidence" value="ECO:0007669"/>
    <property type="project" value="UniProtKB-KW"/>
</dbReference>
<dbReference type="GO" id="GO:0045732">
    <property type="term" value="P:positive regulation of protein catabolic process"/>
    <property type="evidence" value="ECO:0007669"/>
    <property type="project" value="TreeGrafter"/>
</dbReference>
<dbReference type="InterPro" id="IPR016181">
    <property type="entry name" value="Acyl_CoA_acyltransferase"/>
</dbReference>
<dbReference type="PANTHER" id="PTHR10279">
    <property type="entry name" value="ORNITHINE DECARBOXYLASE ANTIZYME"/>
    <property type="match status" value="1"/>
</dbReference>
<dbReference type="Pfam" id="PF02100">
    <property type="entry name" value="ODC_AZ"/>
    <property type="match status" value="1"/>
</dbReference>
<evidence type="ECO:0000256" key="2">
    <source>
        <dbReference type="ARBA" id="ARBA00008796"/>
    </source>
</evidence>
<keyword evidence="7" id="KW-1185">Reference proteome</keyword>
<evidence type="ECO:0000256" key="3">
    <source>
        <dbReference type="ARBA" id="ARBA00011486"/>
    </source>
</evidence>
<dbReference type="GO" id="GO:0005737">
    <property type="term" value="C:cytoplasm"/>
    <property type="evidence" value="ECO:0007669"/>
    <property type="project" value="TreeGrafter"/>
</dbReference>
<keyword evidence="5" id="KW-0688">Ribosomal frameshifting</keyword>
<name>A0A8H3EQI3_9LECA</name>
<proteinExistence type="inferred from homology"/>
<dbReference type="OrthoDB" id="5959761at2759"/>
<gene>
    <name evidence="6" type="ORF">GOMPHAMPRED_006806</name>
</gene>
<evidence type="ECO:0000313" key="6">
    <source>
        <dbReference type="EMBL" id="CAF9909569.1"/>
    </source>
</evidence>
<organism evidence="6 7">
    <name type="scientific">Gomphillus americanus</name>
    <dbReference type="NCBI Taxonomy" id="1940652"/>
    <lineage>
        <taxon>Eukaryota</taxon>
        <taxon>Fungi</taxon>
        <taxon>Dikarya</taxon>
        <taxon>Ascomycota</taxon>
        <taxon>Pezizomycotina</taxon>
        <taxon>Lecanoromycetes</taxon>
        <taxon>OSLEUM clade</taxon>
        <taxon>Ostropomycetidae</taxon>
        <taxon>Ostropales</taxon>
        <taxon>Graphidaceae</taxon>
        <taxon>Gomphilloideae</taxon>
        <taxon>Gomphillus</taxon>
    </lineage>
</organism>
<dbReference type="GO" id="GO:0005634">
    <property type="term" value="C:nucleus"/>
    <property type="evidence" value="ECO:0007669"/>
    <property type="project" value="TreeGrafter"/>
</dbReference>
<dbReference type="InterPro" id="IPR038581">
    <property type="entry name" value="ODC_AZ_sf"/>
</dbReference>
<comment type="function">
    <text evidence="1">Ornithine decarboxylase (ODC) antizyme protein that negatively regulates ODC activity and intracellular polyamine biosynthesis in response to increased intracellular polyamine levels. Binds to ODC monomers, inhibiting the assembly of the functional ODC homodimer, and targets the monomers for ubiquitin-independent proteolytic destruction by the 26S proteasome.</text>
</comment>
<evidence type="ECO:0000256" key="5">
    <source>
        <dbReference type="ARBA" id="ARBA00022758"/>
    </source>
</evidence>
<comment type="caution">
    <text evidence="6">The sequence shown here is derived from an EMBL/GenBank/DDBJ whole genome shotgun (WGS) entry which is preliminary data.</text>
</comment>
<evidence type="ECO:0000256" key="1">
    <source>
        <dbReference type="ARBA" id="ARBA00002307"/>
    </source>
</evidence>
<dbReference type="PANTHER" id="PTHR10279:SF10">
    <property type="entry name" value="ORNITHINE DECARBOXYLASE ANTIZYME"/>
    <property type="match status" value="1"/>
</dbReference>
<accession>A0A8H3EQI3</accession>
<evidence type="ECO:0000256" key="4">
    <source>
        <dbReference type="ARBA" id="ARBA00017712"/>
    </source>
</evidence>
<dbReference type="Gene3D" id="3.40.630.60">
    <property type="match status" value="1"/>
</dbReference>
<dbReference type="AlphaFoldDB" id="A0A8H3EQI3"/>
<sequence>MPEVSTGIPETNSPTLNAAIKEHLRGQALTVAELCERELCEVLRATFLGERLSFIQDSLATGVAGGDVYDDYATKLEAYVEILDYVGSNDFHGFIAKKGAERGLFVFFGQELLHKDLKSGVMAILELAGGNFMDITQVVVCIDRKIPEADLQPLTRDLGWVGFEMTTLAPWTDGVLLTSEEWLLLTVET</sequence>
<dbReference type="SUPFAM" id="SSF55729">
    <property type="entry name" value="Acyl-CoA N-acyltransferases (Nat)"/>
    <property type="match status" value="1"/>
</dbReference>
<dbReference type="InterPro" id="IPR002993">
    <property type="entry name" value="ODC_AZ"/>
</dbReference>
<dbReference type="EMBL" id="CAJPDQ010000005">
    <property type="protein sequence ID" value="CAF9909569.1"/>
    <property type="molecule type" value="Genomic_DNA"/>
</dbReference>
<dbReference type="GO" id="GO:0008073">
    <property type="term" value="F:ornithine decarboxylase inhibitor activity"/>
    <property type="evidence" value="ECO:0007669"/>
    <property type="project" value="InterPro"/>
</dbReference>
<evidence type="ECO:0000313" key="7">
    <source>
        <dbReference type="Proteomes" id="UP000664169"/>
    </source>
</evidence>